<accession>A0AAN9EVU0</accession>
<keyword evidence="10" id="KW-0675">Receptor</keyword>
<keyword evidence="6" id="KW-0732">Signal</keyword>
<dbReference type="SUPFAM" id="SSF52058">
    <property type="entry name" value="L domain-like"/>
    <property type="match status" value="2"/>
</dbReference>
<sequence>MIGSLPEFLQGTGNCPSRKPLPKLKFFFMGSNPLAGIIPEWFFQLENLVMLSLDGNLLEGPISVLLGSLQNLHYLDLGGNRLNGTLPESLGQLSELSHLDVSSNQLTGMVTEAHFSKQGKLMFLDLSSNSITVNINSNWNPPFQLLRLNMGSCALGPSFPAWLISQKKVTYLDLSDGNIVGFIPNWFLDTSSNLAYFNISHNQLRGKLPNHVASFIEIEFLDLSFNLFEGPVPLSIGASATILLDLSHNHFSGAIPWNISHCIPNLYFLSLSYNHLSGEIPPSLGDMLSLHIIDLSGNEFTGTIPPNLANCSFLEALDLGSNNLFGTIPSSLGQLHGLRSLHLSDNHFWGDLPSSFRNLSNLETMDLGNNAFSGTISPWLCESFPHLRILILRTNSFYGELSPKISNLTSLQVLDLARNCFTGSIPASLGDLKAIAEEKKQNTYLRYGQYGGRYYEETIVVYTKGQLQEYNKTLSLVTSIDLSDNNFTGNLPHEITKLVGLVVLNLSRNYITGQIPQDMSNMHQLQSLDFSSNRLSGTIPSSMSSLSFLGFLNLSNNNLLGAIPYTGHMTTFDAPSFTGNPGLYGPPLPVMCQGDDDPSDDSDKGTSEYDGLIDKWFYLSVGLGFAAGILVPYFMLAIKRCWGHAYFDFLDQVIDKLW</sequence>
<organism evidence="13 14">
    <name type="scientific">Clitoria ternatea</name>
    <name type="common">Butterfly pea</name>
    <dbReference type="NCBI Taxonomy" id="43366"/>
    <lineage>
        <taxon>Eukaryota</taxon>
        <taxon>Viridiplantae</taxon>
        <taxon>Streptophyta</taxon>
        <taxon>Embryophyta</taxon>
        <taxon>Tracheophyta</taxon>
        <taxon>Spermatophyta</taxon>
        <taxon>Magnoliopsida</taxon>
        <taxon>eudicotyledons</taxon>
        <taxon>Gunneridae</taxon>
        <taxon>Pentapetalae</taxon>
        <taxon>rosids</taxon>
        <taxon>fabids</taxon>
        <taxon>Fabales</taxon>
        <taxon>Fabaceae</taxon>
        <taxon>Papilionoideae</taxon>
        <taxon>50 kb inversion clade</taxon>
        <taxon>NPAAA clade</taxon>
        <taxon>indigoferoid/millettioid clade</taxon>
        <taxon>Phaseoleae</taxon>
        <taxon>Clitoria</taxon>
    </lineage>
</organism>
<evidence type="ECO:0000256" key="3">
    <source>
        <dbReference type="ARBA" id="ARBA00022475"/>
    </source>
</evidence>
<dbReference type="Proteomes" id="UP001359559">
    <property type="component" value="Unassembled WGS sequence"/>
</dbReference>
<dbReference type="Pfam" id="PF00560">
    <property type="entry name" value="LRR_1"/>
    <property type="match status" value="9"/>
</dbReference>
<keyword evidence="7" id="KW-0677">Repeat</keyword>
<keyword evidence="4" id="KW-0433">Leucine-rich repeat</keyword>
<evidence type="ECO:0000313" key="13">
    <source>
        <dbReference type="EMBL" id="KAK7263908.1"/>
    </source>
</evidence>
<dbReference type="FunFam" id="3.80.10.10:FF:000111">
    <property type="entry name" value="LRR receptor-like serine/threonine-protein kinase ERECTA"/>
    <property type="match status" value="1"/>
</dbReference>
<dbReference type="InterPro" id="IPR003591">
    <property type="entry name" value="Leu-rich_rpt_typical-subtyp"/>
</dbReference>
<evidence type="ECO:0000313" key="14">
    <source>
        <dbReference type="Proteomes" id="UP001359559"/>
    </source>
</evidence>
<dbReference type="SMART" id="SM00369">
    <property type="entry name" value="LRR_TYP"/>
    <property type="match status" value="8"/>
</dbReference>
<evidence type="ECO:0000256" key="6">
    <source>
        <dbReference type="ARBA" id="ARBA00022729"/>
    </source>
</evidence>
<comment type="subcellular location">
    <subcellularLocation>
        <location evidence="1">Cell membrane</location>
        <topology evidence="1">Single-pass type I membrane protein</topology>
    </subcellularLocation>
</comment>
<protein>
    <submittedName>
        <fullName evidence="13">Uncharacterized protein</fullName>
    </submittedName>
</protein>
<dbReference type="InterPro" id="IPR046956">
    <property type="entry name" value="RLP23-like"/>
</dbReference>
<feature type="transmembrane region" description="Helical" evidence="12">
    <location>
        <begin position="616"/>
        <end position="636"/>
    </location>
</feature>
<comment type="caution">
    <text evidence="13">The sequence shown here is derived from an EMBL/GenBank/DDBJ whole genome shotgun (WGS) entry which is preliminary data.</text>
</comment>
<keyword evidence="9 12" id="KW-0472">Membrane</keyword>
<dbReference type="GO" id="GO:0005886">
    <property type="term" value="C:plasma membrane"/>
    <property type="evidence" value="ECO:0007669"/>
    <property type="project" value="UniProtKB-SubCell"/>
</dbReference>
<gene>
    <name evidence="13" type="ORF">RJT34_31507</name>
</gene>
<dbReference type="AlphaFoldDB" id="A0AAN9EVU0"/>
<evidence type="ECO:0000256" key="2">
    <source>
        <dbReference type="ARBA" id="ARBA00009592"/>
    </source>
</evidence>
<evidence type="ECO:0000256" key="5">
    <source>
        <dbReference type="ARBA" id="ARBA00022692"/>
    </source>
</evidence>
<reference evidence="13 14" key="1">
    <citation type="submission" date="2024-01" db="EMBL/GenBank/DDBJ databases">
        <title>The genomes of 5 underutilized Papilionoideae crops provide insights into root nodulation and disease resistance.</title>
        <authorList>
            <person name="Yuan L."/>
        </authorList>
    </citation>
    <scope>NUCLEOTIDE SEQUENCE [LARGE SCALE GENOMIC DNA]</scope>
    <source>
        <strain evidence="13">LY-2023</strain>
        <tissue evidence="13">Leaf</tissue>
    </source>
</reference>
<dbReference type="FunFam" id="3.80.10.10:FF:000095">
    <property type="entry name" value="LRR receptor-like serine/threonine-protein kinase GSO1"/>
    <property type="match status" value="2"/>
</dbReference>
<name>A0AAN9EVU0_CLITE</name>
<evidence type="ECO:0000256" key="10">
    <source>
        <dbReference type="ARBA" id="ARBA00023170"/>
    </source>
</evidence>
<evidence type="ECO:0000256" key="9">
    <source>
        <dbReference type="ARBA" id="ARBA00023136"/>
    </source>
</evidence>
<dbReference type="EMBL" id="JAYKXN010000008">
    <property type="protein sequence ID" value="KAK7263908.1"/>
    <property type="molecule type" value="Genomic_DNA"/>
</dbReference>
<evidence type="ECO:0000256" key="11">
    <source>
        <dbReference type="ARBA" id="ARBA00023180"/>
    </source>
</evidence>
<evidence type="ECO:0000256" key="8">
    <source>
        <dbReference type="ARBA" id="ARBA00022989"/>
    </source>
</evidence>
<keyword evidence="3" id="KW-1003">Cell membrane</keyword>
<keyword evidence="14" id="KW-1185">Reference proteome</keyword>
<dbReference type="InterPro" id="IPR032675">
    <property type="entry name" value="LRR_dom_sf"/>
</dbReference>
<dbReference type="Pfam" id="PF13855">
    <property type="entry name" value="LRR_8"/>
    <property type="match status" value="2"/>
</dbReference>
<keyword evidence="11" id="KW-0325">Glycoprotein</keyword>
<dbReference type="Gene3D" id="3.80.10.10">
    <property type="entry name" value="Ribonuclease Inhibitor"/>
    <property type="match status" value="3"/>
</dbReference>
<comment type="similarity">
    <text evidence="2">Belongs to the RLP family.</text>
</comment>
<keyword evidence="8 12" id="KW-1133">Transmembrane helix</keyword>
<dbReference type="PANTHER" id="PTHR48063">
    <property type="entry name" value="LRR RECEPTOR-LIKE KINASE"/>
    <property type="match status" value="1"/>
</dbReference>
<evidence type="ECO:0000256" key="12">
    <source>
        <dbReference type="SAM" id="Phobius"/>
    </source>
</evidence>
<proteinExistence type="inferred from homology"/>
<keyword evidence="5 12" id="KW-0812">Transmembrane</keyword>
<dbReference type="PANTHER" id="PTHR48063:SF16">
    <property type="entry name" value="LRR RECEPTOR-LIKE SERINE_THREONINE-PROTEIN KINASE GSO1"/>
    <property type="match status" value="1"/>
</dbReference>
<evidence type="ECO:0000256" key="1">
    <source>
        <dbReference type="ARBA" id="ARBA00004251"/>
    </source>
</evidence>
<dbReference type="InterPro" id="IPR001611">
    <property type="entry name" value="Leu-rich_rpt"/>
</dbReference>
<evidence type="ECO:0000256" key="7">
    <source>
        <dbReference type="ARBA" id="ARBA00022737"/>
    </source>
</evidence>
<evidence type="ECO:0000256" key="4">
    <source>
        <dbReference type="ARBA" id="ARBA00022614"/>
    </source>
</evidence>